<evidence type="ECO:0000256" key="1">
    <source>
        <dbReference type="SAM" id="Phobius"/>
    </source>
</evidence>
<keyword evidence="1" id="KW-1133">Transmembrane helix</keyword>
<reference evidence="2 3" key="1">
    <citation type="journal article" date="2020" name="Antonie Van Leeuwenhoek">
        <title>Rhodopirellula heiligendammensis sp. nov., Rhodopirellula pilleata sp. nov., and Rhodopirellula solitaria sp. nov. isolated from natural or artificial marine surfaces in Northern Germany and California, USA, and emended description of the genus Rhodopirellula.</title>
        <authorList>
            <person name="Kallscheuer N."/>
            <person name="Wiegand S."/>
            <person name="Jogler M."/>
            <person name="Boedeker C."/>
            <person name="Peeters S.H."/>
            <person name="Rast P."/>
            <person name="Heuer A."/>
            <person name="Jetten M.S.M."/>
            <person name="Rohde M."/>
            <person name="Jogler C."/>
        </authorList>
    </citation>
    <scope>NUCLEOTIDE SEQUENCE [LARGE SCALE GENOMIC DNA]</scope>
    <source>
        <strain evidence="2 3">Poly21</strain>
    </source>
</reference>
<organism evidence="2 3">
    <name type="scientific">Allorhodopirellula heiligendammensis</name>
    <dbReference type="NCBI Taxonomy" id="2714739"/>
    <lineage>
        <taxon>Bacteria</taxon>
        <taxon>Pseudomonadati</taxon>
        <taxon>Planctomycetota</taxon>
        <taxon>Planctomycetia</taxon>
        <taxon>Pirellulales</taxon>
        <taxon>Pirellulaceae</taxon>
        <taxon>Allorhodopirellula</taxon>
    </lineage>
</organism>
<evidence type="ECO:0000313" key="3">
    <source>
        <dbReference type="Proteomes" id="UP000319908"/>
    </source>
</evidence>
<sequence>MMRLIAESPLIVAVVLGVLAAALIYGWLQTGRKPLAIIGLIVACLIPIAWIVSENWVTDREQIEQLIYQTADAVEANDYERAVAVIGDEATRQQALNELPQWEFSQADVGRIQSIRLIDDTLPMQADVDMTVKVEVSSKRGGLQQLRVPRRLLLTLEKRADNADQVGGGWVVTKYEHMSIVGGPDNFSTQPK</sequence>
<keyword evidence="1" id="KW-0472">Membrane</keyword>
<keyword evidence="1" id="KW-0812">Transmembrane</keyword>
<feature type="transmembrane region" description="Helical" evidence="1">
    <location>
        <begin position="34"/>
        <end position="52"/>
    </location>
</feature>
<name>A0A5C6C4P1_9BACT</name>
<proteinExistence type="predicted"/>
<dbReference type="OrthoDB" id="281279at2"/>
<gene>
    <name evidence="2" type="ORF">Poly21_12460</name>
</gene>
<dbReference type="EMBL" id="SJPU01000001">
    <property type="protein sequence ID" value="TWU19075.1"/>
    <property type="molecule type" value="Genomic_DNA"/>
</dbReference>
<comment type="caution">
    <text evidence="2">The sequence shown here is derived from an EMBL/GenBank/DDBJ whole genome shotgun (WGS) entry which is preliminary data.</text>
</comment>
<evidence type="ECO:0008006" key="4">
    <source>
        <dbReference type="Google" id="ProtNLM"/>
    </source>
</evidence>
<evidence type="ECO:0000313" key="2">
    <source>
        <dbReference type="EMBL" id="TWU19075.1"/>
    </source>
</evidence>
<feature type="transmembrane region" description="Helical" evidence="1">
    <location>
        <begin position="9"/>
        <end position="28"/>
    </location>
</feature>
<dbReference type="Proteomes" id="UP000319908">
    <property type="component" value="Unassembled WGS sequence"/>
</dbReference>
<keyword evidence="3" id="KW-1185">Reference proteome</keyword>
<protein>
    <recommendedName>
        <fullName evidence="4">Tim44-like domain protein</fullName>
    </recommendedName>
</protein>
<dbReference type="RefSeq" id="WP_146405982.1">
    <property type="nucleotide sequence ID" value="NZ_SJPU01000001.1"/>
</dbReference>
<accession>A0A5C6C4P1</accession>
<dbReference type="AlphaFoldDB" id="A0A5C6C4P1"/>